<dbReference type="PROSITE" id="PS51318">
    <property type="entry name" value="TAT"/>
    <property type="match status" value="1"/>
</dbReference>
<dbReference type="Proteomes" id="UP000321960">
    <property type="component" value="Unassembled WGS sequence"/>
</dbReference>
<comment type="caution">
    <text evidence="1">The sequence shown here is derived from an EMBL/GenBank/DDBJ whole genome shotgun (WGS) entry which is preliminary data.</text>
</comment>
<dbReference type="InterPro" id="IPR006311">
    <property type="entry name" value="TAT_signal"/>
</dbReference>
<reference evidence="4" key="2">
    <citation type="journal article" date="2019" name="Int. J. Syst. Evol. Microbiol.">
        <title>The Global Catalogue of Microorganisms (GCM) 10K type strain sequencing project: providing services to taxonomists for standard genome sequencing and annotation.</title>
        <authorList>
            <consortium name="The Broad Institute Genomics Platform"/>
            <consortium name="The Broad Institute Genome Sequencing Center for Infectious Disease"/>
            <person name="Wu L."/>
            <person name="Ma J."/>
        </authorList>
    </citation>
    <scope>NUCLEOTIDE SEQUENCE [LARGE SCALE GENOMIC DNA]</scope>
    <source>
        <strain evidence="4">NBRC 107715</strain>
    </source>
</reference>
<evidence type="ECO:0000313" key="4">
    <source>
        <dbReference type="Proteomes" id="UP001156856"/>
    </source>
</evidence>
<reference evidence="2" key="1">
    <citation type="journal article" date="2014" name="Int. J. Syst. Evol. Microbiol.">
        <title>Complete genome of a new Firmicutes species belonging to the dominant human colonic microbiota ('Ruminococcus bicirculans') reveals two chromosomes and a selective capacity to utilize plant glucans.</title>
        <authorList>
            <consortium name="NISC Comparative Sequencing Program"/>
            <person name="Wegmann U."/>
            <person name="Louis P."/>
            <person name="Goesmann A."/>
            <person name="Henrissat B."/>
            <person name="Duncan S.H."/>
            <person name="Flint H.J."/>
        </authorList>
    </citation>
    <scope>NUCLEOTIDE SEQUENCE</scope>
    <source>
        <strain evidence="2">NBRC 107715</strain>
    </source>
</reference>
<evidence type="ECO:0008006" key="5">
    <source>
        <dbReference type="Google" id="ProtNLM"/>
    </source>
</evidence>
<organism evidence="1 3">
    <name type="scientific">Methylobacterium oxalidis</name>
    <dbReference type="NCBI Taxonomy" id="944322"/>
    <lineage>
        <taxon>Bacteria</taxon>
        <taxon>Pseudomonadati</taxon>
        <taxon>Pseudomonadota</taxon>
        <taxon>Alphaproteobacteria</taxon>
        <taxon>Hyphomicrobiales</taxon>
        <taxon>Methylobacteriaceae</taxon>
        <taxon>Methylobacterium</taxon>
    </lineage>
</organism>
<dbReference type="PANTHER" id="PTHR36507">
    <property type="entry name" value="BLL1555 PROTEIN"/>
    <property type="match status" value="1"/>
</dbReference>
<evidence type="ECO:0000313" key="3">
    <source>
        <dbReference type="Proteomes" id="UP000321960"/>
    </source>
</evidence>
<evidence type="ECO:0000313" key="2">
    <source>
        <dbReference type="EMBL" id="GLS65894.1"/>
    </source>
</evidence>
<dbReference type="SUPFAM" id="SSF49503">
    <property type="entry name" value="Cupredoxins"/>
    <property type="match status" value="1"/>
</dbReference>
<accession>A0A512IZ23</accession>
<proteinExistence type="predicted"/>
<dbReference type="RefSeq" id="WP_147024702.1">
    <property type="nucleotide sequence ID" value="NZ_BJZU01000015.1"/>
</dbReference>
<name>A0A512IZ23_9HYPH</name>
<sequence length="126" mass="13167">MLAATDLPGKITFPRRLVLTIAAALVAGAAAGALLVSGVQATGHLVSQKGRAFQPGSVAIQRGETLVIVNDDSDLLHHLYIESDTFSFDSGDQAPGSRTAVTFPQAGTFQVLCGIHPKMKLNVKVN</sequence>
<evidence type="ECO:0000313" key="1">
    <source>
        <dbReference type="EMBL" id="GEP02961.1"/>
    </source>
</evidence>
<keyword evidence="4" id="KW-1185">Reference proteome</keyword>
<dbReference type="OrthoDB" id="7306926at2"/>
<dbReference type="InterPro" id="IPR052721">
    <property type="entry name" value="ET_Amicyanin"/>
</dbReference>
<reference evidence="1 3" key="3">
    <citation type="submission" date="2019-07" db="EMBL/GenBank/DDBJ databases">
        <title>Whole genome shotgun sequence of Methylobacterium oxalidis NBRC 107715.</title>
        <authorList>
            <person name="Hosoyama A."/>
            <person name="Uohara A."/>
            <person name="Ohji S."/>
            <person name="Ichikawa N."/>
        </authorList>
    </citation>
    <scope>NUCLEOTIDE SEQUENCE [LARGE SCALE GENOMIC DNA]</scope>
    <source>
        <strain evidence="1 3">NBRC 107715</strain>
    </source>
</reference>
<dbReference type="EMBL" id="BSPK01000084">
    <property type="protein sequence ID" value="GLS65894.1"/>
    <property type="molecule type" value="Genomic_DNA"/>
</dbReference>
<gene>
    <name evidence="2" type="ORF">GCM10007888_42760</name>
    <name evidence="1" type="ORF">MOX02_09990</name>
</gene>
<dbReference type="AlphaFoldDB" id="A0A512IZ23"/>
<reference evidence="2" key="4">
    <citation type="submission" date="2023-01" db="EMBL/GenBank/DDBJ databases">
        <title>Draft genome sequence of Methylobacterium oxalidis strain NBRC 107715.</title>
        <authorList>
            <person name="Sun Q."/>
            <person name="Mori K."/>
        </authorList>
    </citation>
    <scope>NUCLEOTIDE SEQUENCE</scope>
    <source>
        <strain evidence="2">NBRC 107715</strain>
    </source>
</reference>
<dbReference type="Proteomes" id="UP001156856">
    <property type="component" value="Unassembled WGS sequence"/>
</dbReference>
<dbReference type="PANTHER" id="PTHR36507:SF1">
    <property type="entry name" value="BLL1555 PROTEIN"/>
    <property type="match status" value="1"/>
</dbReference>
<dbReference type="InterPro" id="IPR008972">
    <property type="entry name" value="Cupredoxin"/>
</dbReference>
<protein>
    <recommendedName>
        <fullName evidence="5">EfeO-type cupredoxin-like domain-containing protein</fullName>
    </recommendedName>
</protein>
<dbReference type="EMBL" id="BJZU01000015">
    <property type="protein sequence ID" value="GEP02961.1"/>
    <property type="molecule type" value="Genomic_DNA"/>
</dbReference>
<dbReference type="Gene3D" id="2.60.40.420">
    <property type="entry name" value="Cupredoxins - blue copper proteins"/>
    <property type="match status" value="1"/>
</dbReference>